<name>A0A1I5S7T9_9ACTN</name>
<keyword evidence="1" id="KW-0472">Membrane</keyword>
<dbReference type="RefSeq" id="WP_256255622.1">
    <property type="nucleotide sequence ID" value="NZ_FOVH01000016.1"/>
</dbReference>
<dbReference type="AlphaFoldDB" id="A0A1I5S7T9"/>
<keyword evidence="3" id="KW-1185">Reference proteome</keyword>
<evidence type="ECO:0000313" key="2">
    <source>
        <dbReference type="EMBL" id="SFP66868.1"/>
    </source>
</evidence>
<sequence>MARPQLMTARARAAVRYPHAPIRVLIAVVFLVLAAAVLLIGGVQ</sequence>
<dbReference type="STRING" id="1993.SAMN04489713_11670"/>
<evidence type="ECO:0000313" key="3">
    <source>
        <dbReference type="Proteomes" id="UP000183413"/>
    </source>
</evidence>
<proteinExistence type="predicted"/>
<dbReference type="Proteomes" id="UP000183413">
    <property type="component" value="Unassembled WGS sequence"/>
</dbReference>
<feature type="transmembrane region" description="Helical" evidence="1">
    <location>
        <begin position="20"/>
        <end position="43"/>
    </location>
</feature>
<protein>
    <submittedName>
        <fullName evidence="2">Uncharacterized protein</fullName>
    </submittedName>
</protein>
<keyword evidence="1" id="KW-0812">Transmembrane</keyword>
<reference evidence="2 3" key="1">
    <citation type="submission" date="2016-10" db="EMBL/GenBank/DDBJ databases">
        <authorList>
            <person name="de Groot N.N."/>
        </authorList>
    </citation>
    <scope>NUCLEOTIDE SEQUENCE [LARGE SCALE GENOMIC DNA]</scope>
    <source>
        <strain evidence="2 3">DSM 43067</strain>
    </source>
</reference>
<organism evidence="2 3">
    <name type="scientific">Actinomadura madurae</name>
    <dbReference type="NCBI Taxonomy" id="1993"/>
    <lineage>
        <taxon>Bacteria</taxon>
        <taxon>Bacillati</taxon>
        <taxon>Actinomycetota</taxon>
        <taxon>Actinomycetes</taxon>
        <taxon>Streptosporangiales</taxon>
        <taxon>Thermomonosporaceae</taxon>
        <taxon>Actinomadura</taxon>
    </lineage>
</organism>
<accession>A0A1I5S7T9</accession>
<dbReference type="EMBL" id="FOVH01000016">
    <property type="protein sequence ID" value="SFP66868.1"/>
    <property type="molecule type" value="Genomic_DNA"/>
</dbReference>
<gene>
    <name evidence="2" type="ORF">SAMN04489713_11670</name>
</gene>
<dbReference type="InParanoid" id="A0A1I5S7T9"/>
<evidence type="ECO:0000256" key="1">
    <source>
        <dbReference type="SAM" id="Phobius"/>
    </source>
</evidence>
<keyword evidence="1" id="KW-1133">Transmembrane helix</keyword>